<keyword evidence="5 8" id="KW-1133">Transmembrane helix</keyword>
<feature type="transmembrane region" description="Helical" evidence="8">
    <location>
        <begin position="386"/>
        <end position="406"/>
    </location>
</feature>
<name>D6TZW0_KTERA</name>
<keyword evidence="4 8" id="KW-0812">Transmembrane</keyword>
<feature type="transmembrane region" description="Helical" evidence="8">
    <location>
        <begin position="328"/>
        <end position="350"/>
    </location>
</feature>
<dbReference type="Proteomes" id="UP000004508">
    <property type="component" value="Unassembled WGS sequence"/>
</dbReference>
<proteinExistence type="predicted"/>
<feature type="transmembrane region" description="Helical" evidence="8">
    <location>
        <begin position="218"/>
        <end position="240"/>
    </location>
</feature>
<feature type="transmembrane region" description="Helical" evidence="8">
    <location>
        <begin position="31"/>
        <end position="55"/>
    </location>
</feature>
<dbReference type="Pfam" id="PF07690">
    <property type="entry name" value="MFS_1"/>
    <property type="match status" value="2"/>
</dbReference>
<gene>
    <name evidence="10" type="ORF">Krac_2877</name>
</gene>
<evidence type="ECO:0000256" key="6">
    <source>
        <dbReference type="ARBA" id="ARBA00023136"/>
    </source>
</evidence>
<evidence type="ECO:0000256" key="1">
    <source>
        <dbReference type="ARBA" id="ARBA00004651"/>
    </source>
</evidence>
<feature type="transmembrane region" description="Helical" evidence="8">
    <location>
        <begin position="98"/>
        <end position="117"/>
    </location>
</feature>
<dbReference type="GO" id="GO:0005886">
    <property type="term" value="C:plasma membrane"/>
    <property type="evidence" value="ECO:0007669"/>
    <property type="project" value="UniProtKB-SubCell"/>
</dbReference>
<feature type="transmembrane region" description="Helical" evidence="8">
    <location>
        <begin position="156"/>
        <end position="178"/>
    </location>
</feature>
<feature type="transmembrane region" description="Helical" evidence="8">
    <location>
        <begin position="246"/>
        <end position="268"/>
    </location>
</feature>
<dbReference type="InterPro" id="IPR020846">
    <property type="entry name" value="MFS_dom"/>
</dbReference>
<feature type="region of interest" description="Disordered" evidence="7">
    <location>
        <begin position="1"/>
        <end position="20"/>
    </location>
</feature>
<dbReference type="InterPro" id="IPR036259">
    <property type="entry name" value="MFS_trans_sf"/>
</dbReference>
<comment type="caution">
    <text evidence="10">The sequence shown here is derived from an EMBL/GenBank/DDBJ whole genome shotgun (WGS) entry which is preliminary data.</text>
</comment>
<reference evidence="10 11" key="1">
    <citation type="journal article" date="2011" name="Stand. Genomic Sci.">
        <title>Non-contiguous finished genome sequence and contextual data of the filamentous soil bacterium Ktedonobacter racemifer type strain (SOSP1-21).</title>
        <authorList>
            <person name="Chang Y.J."/>
            <person name="Land M."/>
            <person name="Hauser L."/>
            <person name="Chertkov O."/>
            <person name="Del Rio T.G."/>
            <person name="Nolan M."/>
            <person name="Copeland A."/>
            <person name="Tice H."/>
            <person name="Cheng J.F."/>
            <person name="Lucas S."/>
            <person name="Han C."/>
            <person name="Goodwin L."/>
            <person name="Pitluck S."/>
            <person name="Ivanova N."/>
            <person name="Ovchinikova G."/>
            <person name="Pati A."/>
            <person name="Chen A."/>
            <person name="Palaniappan K."/>
            <person name="Mavromatis K."/>
            <person name="Liolios K."/>
            <person name="Brettin T."/>
            <person name="Fiebig A."/>
            <person name="Rohde M."/>
            <person name="Abt B."/>
            <person name="Goker M."/>
            <person name="Detter J.C."/>
            <person name="Woyke T."/>
            <person name="Bristow J."/>
            <person name="Eisen J.A."/>
            <person name="Markowitz V."/>
            <person name="Hugenholtz P."/>
            <person name="Kyrpides N.C."/>
            <person name="Klenk H.P."/>
            <person name="Lapidus A."/>
        </authorList>
    </citation>
    <scope>NUCLEOTIDE SEQUENCE [LARGE SCALE GENOMIC DNA]</scope>
    <source>
        <strain evidence="11">DSM 44963</strain>
    </source>
</reference>
<keyword evidence="11" id="KW-1185">Reference proteome</keyword>
<feature type="transmembrane region" description="Helical" evidence="8">
    <location>
        <begin position="184"/>
        <end position="206"/>
    </location>
</feature>
<dbReference type="eggNOG" id="COG2814">
    <property type="taxonomic scope" value="Bacteria"/>
</dbReference>
<dbReference type="PROSITE" id="PS50850">
    <property type="entry name" value="MFS"/>
    <property type="match status" value="1"/>
</dbReference>
<evidence type="ECO:0000259" key="9">
    <source>
        <dbReference type="PROSITE" id="PS50850"/>
    </source>
</evidence>
<evidence type="ECO:0000256" key="4">
    <source>
        <dbReference type="ARBA" id="ARBA00022692"/>
    </source>
</evidence>
<protein>
    <submittedName>
        <fullName evidence="10">Drug resistance transporter, EmrB/QacA subfamily</fullName>
    </submittedName>
</protein>
<dbReference type="InterPro" id="IPR004638">
    <property type="entry name" value="EmrB-like"/>
</dbReference>
<dbReference type="InterPro" id="IPR011701">
    <property type="entry name" value="MFS"/>
</dbReference>
<keyword evidence="2" id="KW-0813">Transport</keyword>
<dbReference type="PANTHER" id="PTHR23501">
    <property type="entry name" value="MAJOR FACILITATOR SUPERFAMILY"/>
    <property type="match status" value="1"/>
</dbReference>
<keyword evidence="3" id="KW-1003">Cell membrane</keyword>
<dbReference type="InParanoid" id="D6TZW0"/>
<evidence type="ECO:0000256" key="5">
    <source>
        <dbReference type="ARBA" id="ARBA00022989"/>
    </source>
</evidence>
<comment type="subcellular location">
    <subcellularLocation>
        <location evidence="1">Cell membrane</location>
        <topology evidence="1">Multi-pass membrane protein</topology>
    </subcellularLocation>
</comment>
<dbReference type="NCBIfam" id="TIGR00711">
    <property type="entry name" value="efflux_EmrB"/>
    <property type="match status" value="1"/>
</dbReference>
<feature type="transmembrane region" description="Helical" evidence="8">
    <location>
        <begin position="289"/>
        <end position="316"/>
    </location>
</feature>
<dbReference type="Gene3D" id="1.20.1720.10">
    <property type="entry name" value="Multidrug resistance protein D"/>
    <property type="match status" value="1"/>
</dbReference>
<dbReference type="STRING" id="485913.Krac_2877"/>
<dbReference type="Gene3D" id="1.20.1250.20">
    <property type="entry name" value="MFS general substrate transporter like domains"/>
    <property type="match status" value="1"/>
</dbReference>
<dbReference type="RefSeq" id="WP_007919923.1">
    <property type="nucleotide sequence ID" value="NZ_ADVG01000004.1"/>
</dbReference>
<dbReference type="PANTHER" id="PTHR23501:SF197">
    <property type="entry name" value="COMD"/>
    <property type="match status" value="1"/>
</dbReference>
<dbReference type="AlphaFoldDB" id="D6TZW0"/>
<dbReference type="SUPFAM" id="SSF103473">
    <property type="entry name" value="MFS general substrate transporter"/>
    <property type="match status" value="1"/>
</dbReference>
<feature type="transmembrane region" description="Helical" evidence="8">
    <location>
        <begin position="67"/>
        <end position="86"/>
    </location>
</feature>
<evidence type="ECO:0000256" key="7">
    <source>
        <dbReference type="SAM" id="MobiDB-lite"/>
    </source>
</evidence>
<evidence type="ECO:0000313" key="11">
    <source>
        <dbReference type="Proteomes" id="UP000004508"/>
    </source>
</evidence>
<feature type="transmembrane region" description="Helical" evidence="8">
    <location>
        <begin position="529"/>
        <end position="547"/>
    </location>
</feature>
<feature type="transmembrane region" description="Helical" evidence="8">
    <location>
        <begin position="357"/>
        <end position="374"/>
    </location>
</feature>
<sequence length="578" mass="62050">METITHDEVQSTTSSPVQDVEAPRFTRRETLLTMAGVLLVMLLASLDQTIVATAMPRIISELQGFDRYTWVTTAYLLASTVMVPIYGKLSDQFGRKPIFLIGIVLFLTGSAMCGAAQSMNQLIAFRAFQGLGAAALLPIAIAVVGDLFSPRERGKWQGVTGAVFGLSSILGPTVGGWITDNSTWRWVFYVNLPIGIIALLVLIFLMPTLRSKSKDTRIDYIGAALLMAGTIPLMLGLTWAGQEYDWLSWQILGLFAMAIVFMTLFFFYEHMLEKRDAQPIIEPSMFKSSVFSVSVAITMITNIAMFGSILFLPLYAQGVLGISATNSGLLLAPLMLSLILASVISGQLVSRFGRYKWIAFVGMIITVGGMLLLLRLGVSSTQADLIIAMIVLGLGLGFGMSLYTLIVQNSVSAKKIGQATSSLTFFRQIGGSVASAALGSVLLNTYKPAFHNALTTDVKSFFDMIGGHAPGGLGDQLLSSFDNPNILLSTDAQTKTAAFFAKFGPAGKTVYGEILGAVKDGLALGIHNLFLISLGLTIVGFVLLFFLKEVPLRGSSQSQATQEAVAGSEEIANPVLTH</sequence>
<dbReference type="CDD" id="cd17502">
    <property type="entry name" value="MFS_Azr1_MDR_like"/>
    <property type="match status" value="1"/>
</dbReference>
<evidence type="ECO:0000256" key="2">
    <source>
        <dbReference type="ARBA" id="ARBA00022448"/>
    </source>
</evidence>
<feature type="domain" description="Major facilitator superfamily (MFS) profile" evidence="9">
    <location>
        <begin position="33"/>
        <end position="552"/>
    </location>
</feature>
<feature type="transmembrane region" description="Helical" evidence="8">
    <location>
        <begin position="123"/>
        <end position="144"/>
    </location>
</feature>
<keyword evidence="6 8" id="KW-0472">Membrane</keyword>
<dbReference type="EMBL" id="ADVG01000004">
    <property type="protein sequence ID" value="EFH82100.1"/>
    <property type="molecule type" value="Genomic_DNA"/>
</dbReference>
<organism evidence="10 11">
    <name type="scientific">Ktedonobacter racemifer DSM 44963</name>
    <dbReference type="NCBI Taxonomy" id="485913"/>
    <lineage>
        <taxon>Bacteria</taxon>
        <taxon>Bacillati</taxon>
        <taxon>Chloroflexota</taxon>
        <taxon>Ktedonobacteria</taxon>
        <taxon>Ktedonobacterales</taxon>
        <taxon>Ktedonobacteraceae</taxon>
        <taxon>Ktedonobacter</taxon>
    </lineage>
</organism>
<evidence type="ECO:0000256" key="3">
    <source>
        <dbReference type="ARBA" id="ARBA00022475"/>
    </source>
</evidence>
<evidence type="ECO:0000313" key="10">
    <source>
        <dbReference type="EMBL" id="EFH82100.1"/>
    </source>
</evidence>
<accession>D6TZW0</accession>
<dbReference type="OrthoDB" id="146256at2"/>
<dbReference type="GO" id="GO:0022857">
    <property type="term" value="F:transmembrane transporter activity"/>
    <property type="evidence" value="ECO:0007669"/>
    <property type="project" value="InterPro"/>
</dbReference>
<evidence type="ECO:0000256" key="8">
    <source>
        <dbReference type="SAM" id="Phobius"/>
    </source>
</evidence>
<dbReference type="FunFam" id="1.20.1720.10:FF:000004">
    <property type="entry name" value="EmrB/QacA family drug resistance transporter"/>
    <property type="match status" value="1"/>
</dbReference>